<dbReference type="InterPro" id="IPR053030">
    <property type="entry name" value="Ribosomal_biogenesis_FAF1-like"/>
</dbReference>
<evidence type="ECO:0000256" key="1">
    <source>
        <dbReference type="SAM" id="MobiDB-lite"/>
    </source>
</evidence>
<dbReference type="PANTHER" id="PTHR28096">
    <property type="entry name" value="PROTEIN FAF1"/>
    <property type="match status" value="1"/>
</dbReference>
<sequence>MATRFLFFTADRTGCSAARDREEKNRPKPRKTARVDGGDVTKRSDGAAGAAAGGGGRKRPRAPSWERDYQQIWKAVTDLGSEQFTGKEKKAYEARKIVERGGRAPKDPRMPYVMLQGLRKKAKQREERREAMEAEAGVVTGNAGSARRKSAQTSRGRGGGSGGSSRGGVSERGGGSSRWVLVVCHSRGLRCPSISPVRTLGGRIEIEGYW</sequence>
<dbReference type="Pfam" id="PF15375">
    <property type="entry name" value="FSAF1"/>
    <property type="match status" value="1"/>
</dbReference>
<evidence type="ECO:0000313" key="3">
    <source>
        <dbReference type="Proteomes" id="UP000002630"/>
    </source>
</evidence>
<protein>
    <submittedName>
        <fullName evidence="2">Uncharacterized protein</fullName>
    </submittedName>
</protein>
<dbReference type="AlphaFoldDB" id="D7G4S9"/>
<dbReference type="PANTHER" id="PTHR28096:SF1">
    <property type="entry name" value="PROTEIN FAF1"/>
    <property type="match status" value="1"/>
</dbReference>
<name>D7G4S9_ECTSI</name>
<evidence type="ECO:0000313" key="2">
    <source>
        <dbReference type="EMBL" id="CBJ27172.1"/>
    </source>
</evidence>
<dbReference type="InterPro" id="IPR027973">
    <property type="entry name" value="FSAF1-like"/>
</dbReference>
<feature type="compositionally biased region" description="Gly residues" evidence="1">
    <location>
        <begin position="156"/>
        <end position="175"/>
    </location>
</feature>
<gene>
    <name evidence="2" type="ORF">Esi_0058_0057</name>
</gene>
<dbReference type="GO" id="GO:0005730">
    <property type="term" value="C:nucleolus"/>
    <property type="evidence" value="ECO:0007669"/>
    <property type="project" value="TreeGrafter"/>
</dbReference>
<feature type="compositionally biased region" description="Basic and acidic residues" evidence="1">
    <location>
        <begin position="33"/>
        <end position="45"/>
    </location>
</feature>
<dbReference type="GO" id="GO:0000462">
    <property type="term" value="P:maturation of SSU-rRNA from tricistronic rRNA transcript (SSU-rRNA, 5.8S rRNA, LSU-rRNA)"/>
    <property type="evidence" value="ECO:0007669"/>
    <property type="project" value="TreeGrafter"/>
</dbReference>
<accession>D7G4S9</accession>
<proteinExistence type="predicted"/>
<dbReference type="OrthoDB" id="194040at2759"/>
<dbReference type="Proteomes" id="UP000002630">
    <property type="component" value="Linkage Group LG08"/>
</dbReference>
<feature type="region of interest" description="Disordered" evidence="1">
    <location>
        <begin position="16"/>
        <end position="66"/>
    </location>
</feature>
<feature type="region of interest" description="Disordered" evidence="1">
    <location>
        <begin position="133"/>
        <end position="175"/>
    </location>
</feature>
<dbReference type="EMBL" id="FN649733">
    <property type="protein sequence ID" value="CBJ27172.1"/>
    <property type="molecule type" value="Genomic_DNA"/>
</dbReference>
<dbReference type="InParanoid" id="D7G4S9"/>
<reference evidence="2 3" key="1">
    <citation type="journal article" date="2010" name="Nature">
        <title>The Ectocarpus genome and the independent evolution of multicellularity in brown algae.</title>
        <authorList>
            <person name="Cock J.M."/>
            <person name="Sterck L."/>
            <person name="Rouze P."/>
            <person name="Scornet D."/>
            <person name="Allen A.E."/>
            <person name="Amoutzias G."/>
            <person name="Anthouard V."/>
            <person name="Artiguenave F."/>
            <person name="Aury J.M."/>
            <person name="Badger J.H."/>
            <person name="Beszteri B."/>
            <person name="Billiau K."/>
            <person name="Bonnet E."/>
            <person name="Bothwell J.H."/>
            <person name="Bowler C."/>
            <person name="Boyen C."/>
            <person name="Brownlee C."/>
            <person name="Carrano C.J."/>
            <person name="Charrier B."/>
            <person name="Cho G.Y."/>
            <person name="Coelho S.M."/>
            <person name="Collen J."/>
            <person name="Corre E."/>
            <person name="Da Silva C."/>
            <person name="Delage L."/>
            <person name="Delaroque N."/>
            <person name="Dittami S.M."/>
            <person name="Doulbeau S."/>
            <person name="Elias M."/>
            <person name="Farnham G."/>
            <person name="Gachon C.M."/>
            <person name="Gschloessl B."/>
            <person name="Heesch S."/>
            <person name="Jabbari K."/>
            <person name="Jubin C."/>
            <person name="Kawai H."/>
            <person name="Kimura K."/>
            <person name="Kloareg B."/>
            <person name="Kupper F.C."/>
            <person name="Lang D."/>
            <person name="Le Bail A."/>
            <person name="Leblanc C."/>
            <person name="Lerouge P."/>
            <person name="Lohr M."/>
            <person name="Lopez P.J."/>
            <person name="Martens C."/>
            <person name="Maumus F."/>
            <person name="Michel G."/>
            <person name="Miranda-Saavedra D."/>
            <person name="Morales J."/>
            <person name="Moreau H."/>
            <person name="Motomura T."/>
            <person name="Nagasato C."/>
            <person name="Napoli C.A."/>
            <person name="Nelson D.R."/>
            <person name="Nyvall-Collen P."/>
            <person name="Peters A.F."/>
            <person name="Pommier C."/>
            <person name="Potin P."/>
            <person name="Poulain J."/>
            <person name="Quesneville H."/>
            <person name="Read B."/>
            <person name="Rensing S.A."/>
            <person name="Ritter A."/>
            <person name="Rousvoal S."/>
            <person name="Samanta M."/>
            <person name="Samson G."/>
            <person name="Schroeder D.C."/>
            <person name="Segurens B."/>
            <person name="Strittmatter M."/>
            <person name="Tonon T."/>
            <person name="Tregear J.W."/>
            <person name="Valentin K."/>
            <person name="von Dassow P."/>
            <person name="Yamagishi T."/>
            <person name="Van de Peer Y."/>
            <person name="Wincker P."/>
        </authorList>
    </citation>
    <scope>NUCLEOTIDE SEQUENCE [LARGE SCALE GENOMIC DNA]</scope>
    <source>
        <strain evidence="3">Ec32 / CCAP1310/4</strain>
    </source>
</reference>
<organism evidence="2 3">
    <name type="scientific">Ectocarpus siliculosus</name>
    <name type="common">Brown alga</name>
    <name type="synonym">Conferva siliculosa</name>
    <dbReference type="NCBI Taxonomy" id="2880"/>
    <lineage>
        <taxon>Eukaryota</taxon>
        <taxon>Sar</taxon>
        <taxon>Stramenopiles</taxon>
        <taxon>Ochrophyta</taxon>
        <taxon>PX clade</taxon>
        <taxon>Phaeophyceae</taxon>
        <taxon>Ectocarpales</taxon>
        <taxon>Ectocarpaceae</taxon>
        <taxon>Ectocarpus</taxon>
    </lineage>
</organism>
<dbReference type="EMBL" id="FN648796">
    <property type="protein sequence ID" value="CBJ27172.1"/>
    <property type="molecule type" value="Genomic_DNA"/>
</dbReference>
<keyword evidence="3" id="KW-1185">Reference proteome</keyword>